<accession>A0A9P8QXC5</accession>
<dbReference type="EMBL" id="JAIWOZ010000001">
    <property type="protein sequence ID" value="KAH6610377.1"/>
    <property type="molecule type" value="Genomic_DNA"/>
</dbReference>
<evidence type="ECO:0000256" key="1">
    <source>
        <dbReference type="SAM" id="MobiDB-lite"/>
    </source>
</evidence>
<dbReference type="AlphaFoldDB" id="A0A9P8QXC5"/>
<feature type="region of interest" description="Disordered" evidence="1">
    <location>
        <begin position="1"/>
        <end position="46"/>
    </location>
</feature>
<protein>
    <submittedName>
        <fullName evidence="2">Uncharacterized protein</fullName>
    </submittedName>
</protein>
<organism evidence="2 3">
    <name type="scientific">Trichoderma cornu-damae</name>
    <dbReference type="NCBI Taxonomy" id="654480"/>
    <lineage>
        <taxon>Eukaryota</taxon>
        <taxon>Fungi</taxon>
        <taxon>Dikarya</taxon>
        <taxon>Ascomycota</taxon>
        <taxon>Pezizomycotina</taxon>
        <taxon>Sordariomycetes</taxon>
        <taxon>Hypocreomycetidae</taxon>
        <taxon>Hypocreales</taxon>
        <taxon>Hypocreaceae</taxon>
        <taxon>Trichoderma</taxon>
    </lineage>
</organism>
<comment type="caution">
    <text evidence="2">The sequence shown here is derived from an EMBL/GenBank/DDBJ whole genome shotgun (WGS) entry which is preliminary data.</text>
</comment>
<name>A0A9P8QXC5_9HYPO</name>
<keyword evidence="3" id="KW-1185">Reference proteome</keyword>
<sequence length="298" mass="33402">MLSQDQASQLKPRPSIPSLQRPSSPAKSLAPKPSASHLAPPSPSKLPANIAASAEVSKLQAELLQLYLLHQEAPVVDAEWRASAKQKLGDRFAKLSEESREVAERECAGQEKRNVLTLRRWGSGGRLDEKIQSLESVITNVWSLSDPGGQYDRVVRDFEKWIDGVSEMEEARRKGVTLVRGDDNLFIEDLDAQWKEEREHLIHRLDGWRQQLGDIDDLSRDDFYAEPPDEDGKSSLEKMLDGSRALIGDMLAELRIMEAIEQEALVREDEWIGRMNRSDGDGDDDCQVSGSGGAWKEM</sequence>
<evidence type="ECO:0000313" key="2">
    <source>
        <dbReference type="EMBL" id="KAH6610377.1"/>
    </source>
</evidence>
<dbReference type="OrthoDB" id="5429993at2759"/>
<feature type="compositionally biased region" description="Low complexity" evidence="1">
    <location>
        <begin position="22"/>
        <end position="39"/>
    </location>
</feature>
<gene>
    <name evidence="2" type="ORF">Trco_000397</name>
</gene>
<dbReference type="Proteomes" id="UP000827724">
    <property type="component" value="Unassembled WGS sequence"/>
</dbReference>
<reference evidence="2" key="1">
    <citation type="submission" date="2021-08" db="EMBL/GenBank/DDBJ databases">
        <title>Chromosome-Level Trichoderma cornu-damae using Hi-C Data.</title>
        <authorList>
            <person name="Kim C.S."/>
        </authorList>
    </citation>
    <scope>NUCLEOTIDE SEQUENCE</scope>
    <source>
        <strain evidence="2">KA19-0412C</strain>
    </source>
</reference>
<proteinExistence type="predicted"/>
<feature type="region of interest" description="Disordered" evidence="1">
    <location>
        <begin position="275"/>
        <end position="298"/>
    </location>
</feature>
<evidence type="ECO:0000313" key="3">
    <source>
        <dbReference type="Proteomes" id="UP000827724"/>
    </source>
</evidence>